<evidence type="ECO:0000313" key="2">
    <source>
        <dbReference type="EMBL" id="AEE52162.1"/>
    </source>
</evidence>
<feature type="transmembrane region" description="Helical" evidence="1">
    <location>
        <begin position="308"/>
        <end position="327"/>
    </location>
</feature>
<reference key="2">
    <citation type="submission" date="2011-04" db="EMBL/GenBank/DDBJ databases">
        <title>Complete sequence of chromosome of Haliscomenobacter hydrossis DSM 1100.</title>
        <authorList>
            <consortium name="US DOE Joint Genome Institute (JGI-PGF)"/>
            <person name="Lucas S."/>
            <person name="Han J."/>
            <person name="Lapidus A."/>
            <person name="Bruce D."/>
            <person name="Goodwin L."/>
            <person name="Pitluck S."/>
            <person name="Peters L."/>
            <person name="Kyrpides N."/>
            <person name="Mavromatis K."/>
            <person name="Ivanova N."/>
            <person name="Ovchinnikova G."/>
            <person name="Pagani I."/>
            <person name="Daligault H."/>
            <person name="Detter J.C."/>
            <person name="Han C."/>
            <person name="Land M."/>
            <person name="Hauser L."/>
            <person name="Markowitz V."/>
            <person name="Cheng J.-F."/>
            <person name="Hugenholtz P."/>
            <person name="Woyke T."/>
            <person name="Wu D."/>
            <person name="Verbarg S."/>
            <person name="Frueling A."/>
            <person name="Brambilla E."/>
            <person name="Klenk H.-P."/>
            <person name="Eisen J.A."/>
        </authorList>
    </citation>
    <scope>NUCLEOTIDE SEQUENCE</scope>
    <source>
        <strain>DSM 1100</strain>
    </source>
</reference>
<feature type="transmembrane region" description="Helical" evidence="1">
    <location>
        <begin position="176"/>
        <end position="196"/>
    </location>
</feature>
<proteinExistence type="predicted"/>
<dbReference type="KEGG" id="hhy:Halhy_4318"/>
<evidence type="ECO:0008006" key="4">
    <source>
        <dbReference type="Google" id="ProtNLM"/>
    </source>
</evidence>
<dbReference type="EMBL" id="CP002691">
    <property type="protein sequence ID" value="AEE52162.1"/>
    <property type="molecule type" value="Genomic_DNA"/>
</dbReference>
<keyword evidence="3" id="KW-1185">Reference proteome</keyword>
<feature type="transmembrane region" description="Helical" evidence="1">
    <location>
        <begin position="260"/>
        <end position="276"/>
    </location>
</feature>
<name>F4KPR2_HALH1</name>
<keyword evidence="1" id="KW-1133">Transmembrane helix</keyword>
<feature type="transmembrane region" description="Helical" evidence="1">
    <location>
        <begin position="91"/>
        <end position="116"/>
    </location>
</feature>
<dbReference type="Proteomes" id="UP000008461">
    <property type="component" value="Chromosome"/>
</dbReference>
<organism evidence="2 3">
    <name type="scientific">Haliscomenobacter hydrossis (strain ATCC 27775 / DSM 1100 / LMG 10767 / O)</name>
    <dbReference type="NCBI Taxonomy" id="760192"/>
    <lineage>
        <taxon>Bacteria</taxon>
        <taxon>Pseudomonadati</taxon>
        <taxon>Bacteroidota</taxon>
        <taxon>Saprospiria</taxon>
        <taxon>Saprospirales</taxon>
        <taxon>Haliscomenobacteraceae</taxon>
        <taxon>Haliscomenobacter</taxon>
    </lineage>
</organism>
<feature type="transmembrane region" description="Helical" evidence="1">
    <location>
        <begin position="136"/>
        <end position="164"/>
    </location>
</feature>
<keyword evidence="1" id="KW-0472">Membrane</keyword>
<dbReference type="AlphaFoldDB" id="F4KPR2"/>
<reference evidence="2 3" key="1">
    <citation type="journal article" date="2011" name="Stand. Genomic Sci.">
        <title>Complete genome sequence of Haliscomenobacter hydrossis type strain (O).</title>
        <authorList>
            <consortium name="US DOE Joint Genome Institute (JGI-PGF)"/>
            <person name="Daligault H."/>
            <person name="Lapidus A."/>
            <person name="Zeytun A."/>
            <person name="Nolan M."/>
            <person name="Lucas S."/>
            <person name="Del Rio T.G."/>
            <person name="Tice H."/>
            <person name="Cheng J.F."/>
            <person name="Tapia R."/>
            <person name="Han C."/>
            <person name="Goodwin L."/>
            <person name="Pitluck S."/>
            <person name="Liolios K."/>
            <person name="Pagani I."/>
            <person name="Ivanova N."/>
            <person name="Huntemann M."/>
            <person name="Mavromatis K."/>
            <person name="Mikhailova N."/>
            <person name="Pati A."/>
            <person name="Chen A."/>
            <person name="Palaniappan K."/>
            <person name="Land M."/>
            <person name="Hauser L."/>
            <person name="Brambilla E.M."/>
            <person name="Rohde M."/>
            <person name="Verbarg S."/>
            <person name="Goker M."/>
            <person name="Bristow J."/>
            <person name="Eisen J.A."/>
            <person name="Markowitz V."/>
            <person name="Hugenholtz P."/>
            <person name="Kyrpides N.C."/>
            <person name="Klenk H.P."/>
            <person name="Woyke T."/>
        </authorList>
    </citation>
    <scope>NUCLEOTIDE SEQUENCE [LARGE SCALE GENOMIC DNA]</scope>
    <source>
        <strain evidence="3">ATCC 27775 / DSM 1100 / LMG 10767 / O</strain>
    </source>
</reference>
<dbReference type="OrthoDB" id="1115611at2"/>
<evidence type="ECO:0000256" key="1">
    <source>
        <dbReference type="SAM" id="Phobius"/>
    </source>
</evidence>
<dbReference type="STRING" id="760192.Halhy_4318"/>
<sequence>MLSLFRTNQVLSTVFVLFFAALMLAAPVFLQAKYVPTDYGVAYHYLNLFINGRASTALIIALVFLFLGAFTINYIDLNFRLSRDINMMPGLFYVLISCTAPQVGPFSPLHGGNFFLLLSLHELMDTFKKNSVSDRVFNAGFFLSIASFFYPSYLVFIVLIFVGLNVMRGFSFRERLMAICGLIVPYVLLSAGMFWFDQFDLFWRLQVTGAFGLLDFDASSLTVSSVLEMAVFGILLVVLIFQQGRLTGKRVIQSQKRINLVYWTLFIAILSVPVQANLQFQHLMILAPGAGLLAGMLFSTMTRNWAEFLHLVWFALVLVVQYQAFIFPG</sequence>
<feature type="transmembrane region" description="Helical" evidence="1">
    <location>
        <begin position="282"/>
        <end position="301"/>
    </location>
</feature>
<accession>F4KPR2</accession>
<keyword evidence="1" id="KW-0812">Transmembrane</keyword>
<evidence type="ECO:0000313" key="3">
    <source>
        <dbReference type="Proteomes" id="UP000008461"/>
    </source>
</evidence>
<protein>
    <recommendedName>
        <fullName evidence="4">Beta-carotene 15,15'-monooxygenase</fullName>
    </recommendedName>
</protein>
<dbReference type="HOGENOM" id="CLU_844032_0_0_10"/>
<gene>
    <name evidence="2" type="ordered locus">Halhy_4318</name>
</gene>
<feature type="transmembrane region" description="Helical" evidence="1">
    <location>
        <begin position="56"/>
        <end position="79"/>
    </location>
</feature>
<dbReference type="RefSeq" id="WP_013766700.1">
    <property type="nucleotide sequence ID" value="NC_015510.1"/>
</dbReference>
<feature type="transmembrane region" description="Helical" evidence="1">
    <location>
        <begin position="216"/>
        <end position="240"/>
    </location>
</feature>